<accession>A0A0M3HQV7</accession>
<dbReference type="WBParaSite" id="ALUE_0000456101-mRNA-1">
    <property type="protein sequence ID" value="ALUE_0000456101-mRNA-1"/>
    <property type="gene ID" value="ALUE_0000456101"/>
</dbReference>
<organism evidence="1 2">
    <name type="scientific">Ascaris lumbricoides</name>
    <name type="common">Giant roundworm</name>
    <dbReference type="NCBI Taxonomy" id="6252"/>
    <lineage>
        <taxon>Eukaryota</taxon>
        <taxon>Metazoa</taxon>
        <taxon>Ecdysozoa</taxon>
        <taxon>Nematoda</taxon>
        <taxon>Chromadorea</taxon>
        <taxon>Rhabditida</taxon>
        <taxon>Spirurina</taxon>
        <taxon>Ascaridomorpha</taxon>
        <taxon>Ascaridoidea</taxon>
        <taxon>Ascarididae</taxon>
        <taxon>Ascaris</taxon>
    </lineage>
</organism>
<sequence>MHSTMLSRTLVDLIVRLVCTRLLRRAQKTLCNLRLAVPICNDHLTASSQMSRRSSRTAISSQTTERCSLFYTPIQNETIFSKLVNGRTIRTSEGNC</sequence>
<protein>
    <submittedName>
        <fullName evidence="2">Secreted protein</fullName>
    </submittedName>
</protein>
<dbReference type="Proteomes" id="UP000036681">
    <property type="component" value="Unplaced"/>
</dbReference>
<evidence type="ECO:0000313" key="2">
    <source>
        <dbReference type="WBParaSite" id="ALUE_0000456101-mRNA-1"/>
    </source>
</evidence>
<keyword evidence="1" id="KW-1185">Reference proteome</keyword>
<dbReference type="AlphaFoldDB" id="A0A0M3HQV7"/>
<evidence type="ECO:0000313" key="1">
    <source>
        <dbReference type="Proteomes" id="UP000036681"/>
    </source>
</evidence>
<proteinExistence type="predicted"/>
<name>A0A0M3HQV7_ASCLU</name>
<reference evidence="2" key="1">
    <citation type="submission" date="2017-02" db="UniProtKB">
        <authorList>
            <consortium name="WormBaseParasite"/>
        </authorList>
    </citation>
    <scope>IDENTIFICATION</scope>
</reference>